<dbReference type="Proteomes" id="UP000002051">
    <property type="component" value="Chromosome 8"/>
</dbReference>
<dbReference type="HOGENOM" id="CLU_2389580_0_0_1"/>
<name>A0A072TRF4_MEDTR</name>
<dbReference type="AlphaFoldDB" id="A0A072TRF4"/>
<dbReference type="EnsemblPlants" id="KEH19972">
    <property type="protein sequence ID" value="KEH19972"/>
    <property type="gene ID" value="MTR_8g064060"/>
</dbReference>
<proteinExistence type="predicted"/>
<sequence>MVENCRKSEFQEWMNSNDHLYLSTRGASFTWSNGRRENLKLLKNNLKDLNKIKVAASNTESIQNQISTIGFSDSLMDQEKLAMIEFDKAVKFEE</sequence>
<gene>
    <name evidence="1" type="ordered locus">MTR_8g064060</name>
</gene>
<protein>
    <submittedName>
        <fullName evidence="1 2">Uncharacterized protein</fullName>
    </submittedName>
</protein>
<evidence type="ECO:0000313" key="1">
    <source>
        <dbReference type="EMBL" id="KEH19972.1"/>
    </source>
</evidence>
<reference evidence="2" key="3">
    <citation type="submission" date="2015-04" db="UniProtKB">
        <authorList>
            <consortium name="EnsemblPlants"/>
        </authorList>
    </citation>
    <scope>IDENTIFICATION</scope>
    <source>
        <strain evidence="2">cv. Jemalong A17</strain>
    </source>
</reference>
<evidence type="ECO:0000313" key="3">
    <source>
        <dbReference type="Proteomes" id="UP000002051"/>
    </source>
</evidence>
<reference evidence="1 3" key="1">
    <citation type="journal article" date="2011" name="Nature">
        <title>The Medicago genome provides insight into the evolution of rhizobial symbioses.</title>
        <authorList>
            <person name="Young N.D."/>
            <person name="Debelle F."/>
            <person name="Oldroyd G.E."/>
            <person name="Geurts R."/>
            <person name="Cannon S.B."/>
            <person name="Udvardi M.K."/>
            <person name="Benedito V.A."/>
            <person name="Mayer K.F."/>
            <person name="Gouzy J."/>
            <person name="Schoof H."/>
            <person name="Van de Peer Y."/>
            <person name="Proost S."/>
            <person name="Cook D.R."/>
            <person name="Meyers B.C."/>
            <person name="Spannagl M."/>
            <person name="Cheung F."/>
            <person name="De Mita S."/>
            <person name="Krishnakumar V."/>
            <person name="Gundlach H."/>
            <person name="Zhou S."/>
            <person name="Mudge J."/>
            <person name="Bharti A.K."/>
            <person name="Murray J.D."/>
            <person name="Naoumkina M.A."/>
            <person name="Rosen B."/>
            <person name="Silverstein K.A."/>
            <person name="Tang H."/>
            <person name="Rombauts S."/>
            <person name="Zhao P.X."/>
            <person name="Zhou P."/>
            <person name="Barbe V."/>
            <person name="Bardou P."/>
            <person name="Bechner M."/>
            <person name="Bellec A."/>
            <person name="Berger A."/>
            <person name="Berges H."/>
            <person name="Bidwell S."/>
            <person name="Bisseling T."/>
            <person name="Choisne N."/>
            <person name="Couloux A."/>
            <person name="Denny R."/>
            <person name="Deshpande S."/>
            <person name="Dai X."/>
            <person name="Doyle J.J."/>
            <person name="Dudez A.M."/>
            <person name="Farmer A.D."/>
            <person name="Fouteau S."/>
            <person name="Franken C."/>
            <person name="Gibelin C."/>
            <person name="Gish J."/>
            <person name="Goldstein S."/>
            <person name="Gonzalez A.J."/>
            <person name="Green P.J."/>
            <person name="Hallab A."/>
            <person name="Hartog M."/>
            <person name="Hua A."/>
            <person name="Humphray S.J."/>
            <person name="Jeong D.H."/>
            <person name="Jing Y."/>
            <person name="Jocker A."/>
            <person name="Kenton S.M."/>
            <person name="Kim D.J."/>
            <person name="Klee K."/>
            <person name="Lai H."/>
            <person name="Lang C."/>
            <person name="Lin S."/>
            <person name="Macmil S.L."/>
            <person name="Magdelenat G."/>
            <person name="Matthews L."/>
            <person name="McCorrison J."/>
            <person name="Monaghan E.L."/>
            <person name="Mun J.H."/>
            <person name="Najar F.Z."/>
            <person name="Nicholson C."/>
            <person name="Noirot C."/>
            <person name="O'Bleness M."/>
            <person name="Paule C.R."/>
            <person name="Poulain J."/>
            <person name="Prion F."/>
            <person name="Qin B."/>
            <person name="Qu C."/>
            <person name="Retzel E.F."/>
            <person name="Riddle C."/>
            <person name="Sallet E."/>
            <person name="Samain S."/>
            <person name="Samson N."/>
            <person name="Sanders I."/>
            <person name="Saurat O."/>
            <person name="Scarpelli C."/>
            <person name="Schiex T."/>
            <person name="Segurens B."/>
            <person name="Severin A.J."/>
            <person name="Sherrier D.J."/>
            <person name="Shi R."/>
            <person name="Sims S."/>
            <person name="Singer S.R."/>
            <person name="Sinharoy S."/>
            <person name="Sterck L."/>
            <person name="Viollet A."/>
            <person name="Wang B.B."/>
            <person name="Wang K."/>
            <person name="Wang M."/>
            <person name="Wang X."/>
            <person name="Warfsmann J."/>
            <person name="Weissenbach J."/>
            <person name="White D.D."/>
            <person name="White J.D."/>
            <person name="Wiley G.B."/>
            <person name="Wincker P."/>
            <person name="Xing Y."/>
            <person name="Yang L."/>
            <person name="Yao Z."/>
            <person name="Ying F."/>
            <person name="Zhai J."/>
            <person name="Zhou L."/>
            <person name="Zuber A."/>
            <person name="Denarie J."/>
            <person name="Dixon R.A."/>
            <person name="May G.D."/>
            <person name="Schwartz D.C."/>
            <person name="Rogers J."/>
            <person name="Quetier F."/>
            <person name="Town C.D."/>
            <person name="Roe B.A."/>
        </authorList>
    </citation>
    <scope>NUCLEOTIDE SEQUENCE [LARGE SCALE GENOMIC DNA]</scope>
    <source>
        <strain evidence="1">A17</strain>
        <strain evidence="2 3">cv. Jemalong A17</strain>
    </source>
</reference>
<reference evidence="1 3" key="2">
    <citation type="journal article" date="2014" name="BMC Genomics">
        <title>An improved genome release (version Mt4.0) for the model legume Medicago truncatula.</title>
        <authorList>
            <person name="Tang H."/>
            <person name="Krishnakumar V."/>
            <person name="Bidwell S."/>
            <person name="Rosen B."/>
            <person name="Chan A."/>
            <person name="Zhou S."/>
            <person name="Gentzbittel L."/>
            <person name="Childs K.L."/>
            <person name="Yandell M."/>
            <person name="Gundlach H."/>
            <person name="Mayer K.F."/>
            <person name="Schwartz D.C."/>
            <person name="Town C.D."/>
        </authorList>
    </citation>
    <scope>GENOME REANNOTATION</scope>
    <source>
        <strain evidence="1">A17</strain>
        <strain evidence="2 3">cv. Jemalong A17</strain>
    </source>
</reference>
<keyword evidence="3" id="KW-1185">Reference proteome</keyword>
<evidence type="ECO:0000313" key="2">
    <source>
        <dbReference type="EnsemblPlants" id="KEH19972"/>
    </source>
</evidence>
<organism evidence="1 3">
    <name type="scientific">Medicago truncatula</name>
    <name type="common">Barrel medic</name>
    <name type="synonym">Medicago tribuloides</name>
    <dbReference type="NCBI Taxonomy" id="3880"/>
    <lineage>
        <taxon>Eukaryota</taxon>
        <taxon>Viridiplantae</taxon>
        <taxon>Streptophyta</taxon>
        <taxon>Embryophyta</taxon>
        <taxon>Tracheophyta</taxon>
        <taxon>Spermatophyta</taxon>
        <taxon>Magnoliopsida</taxon>
        <taxon>eudicotyledons</taxon>
        <taxon>Gunneridae</taxon>
        <taxon>Pentapetalae</taxon>
        <taxon>rosids</taxon>
        <taxon>fabids</taxon>
        <taxon>Fabales</taxon>
        <taxon>Fabaceae</taxon>
        <taxon>Papilionoideae</taxon>
        <taxon>50 kb inversion clade</taxon>
        <taxon>NPAAA clade</taxon>
        <taxon>Hologalegina</taxon>
        <taxon>IRL clade</taxon>
        <taxon>Trifolieae</taxon>
        <taxon>Medicago</taxon>
    </lineage>
</organism>
<dbReference type="EMBL" id="CM001224">
    <property type="protein sequence ID" value="KEH19972.1"/>
    <property type="molecule type" value="Genomic_DNA"/>
</dbReference>
<accession>A0A072TRF4</accession>